<evidence type="ECO:0000256" key="1">
    <source>
        <dbReference type="SAM" id="SignalP"/>
    </source>
</evidence>
<feature type="signal peptide" evidence="1">
    <location>
        <begin position="1"/>
        <end position="19"/>
    </location>
</feature>
<keyword evidence="3" id="KW-1185">Reference proteome</keyword>
<dbReference type="Proteomes" id="UP000236738">
    <property type="component" value="Unassembled WGS sequence"/>
</dbReference>
<proteinExistence type="predicted"/>
<evidence type="ECO:0000313" key="3">
    <source>
        <dbReference type="Proteomes" id="UP000236738"/>
    </source>
</evidence>
<dbReference type="PROSITE" id="PS51257">
    <property type="entry name" value="PROKAR_LIPOPROTEIN"/>
    <property type="match status" value="1"/>
</dbReference>
<feature type="chain" id="PRO_5009287741" evidence="1">
    <location>
        <begin position="20"/>
        <end position="171"/>
    </location>
</feature>
<dbReference type="AlphaFoldDB" id="A0A1H5VYN1"/>
<organism evidence="2 3">
    <name type="scientific">Halpernia humi</name>
    <dbReference type="NCBI Taxonomy" id="493375"/>
    <lineage>
        <taxon>Bacteria</taxon>
        <taxon>Pseudomonadati</taxon>
        <taxon>Bacteroidota</taxon>
        <taxon>Flavobacteriia</taxon>
        <taxon>Flavobacteriales</taxon>
        <taxon>Weeksellaceae</taxon>
        <taxon>Chryseobacterium group</taxon>
        <taxon>Halpernia</taxon>
    </lineage>
</organism>
<reference evidence="3" key="1">
    <citation type="submission" date="2016-10" db="EMBL/GenBank/DDBJ databases">
        <authorList>
            <person name="Varghese N."/>
            <person name="Submissions S."/>
        </authorList>
    </citation>
    <scope>NUCLEOTIDE SEQUENCE [LARGE SCALE GENOMIC DNA]</scope>
    <source>
        <strain evidence="3">DSM 21580</strain>
    </source>
</reference>
<sequence length="171" mass="18875">MKKIFSLAIIGLLTFTVVGCTRTTETVAQVQDNDTYSTAYDLNNVSFAKDSNGNYTIGRNFNNPLVESDVVLIFRKSGTTNNGSPVWQSIPRTLYLTQGELDYDYDFSKVDILIRAGGTFDPGLAPTYINNQTFRVVVVPASTGKNANLDLTDYASVAKFYNIKESNIKSL</sequence>
<dbReference type="RefSeq" id="WP_103913056.1">
    <property type="nucleotide sequence ID" value="NZ_FNUS01000002.1"/>
</dbReference>
<dbReference type="OrthoDB" id="1524444at2"/>
<gene>
    <name evidence="2" type="ORF">SAMN05421847_1047</name>
</gene>
<accession>A0A1H5VYN1</accession>
<dbReference type="EMBL" id="FNUS01000002">
    <property type="protein sequence ID" value="SEF92382.1"/>
    <property type="molecule type" value="Genomic_DNA"/>
</dbReference>
<keyword evidence="1" id="KW-0732">Signal</keyword>
<name>A0A1H5VYN1_9FLAO</name>
<evidence type="ECO:0000313" key="2">
    <source>
        <dbReference type="EMBL" id="SEF92382.1"/>
    </source>
</evidence>
<protein>
    <submittedName>
        <fullName evidence="2">Uncharacterized protein</fullName>
    </submittedName>
</protein>